<feature type="coiled-coil region" evidence="1">
    <location>
        <begin position="193"/>
        <end position="230"/>
    </location>
</feature>
<feature type="region of interest" description="Disordered" evidence="2">
    <location>
        <begin position="784"/>
        <end position="813"/>
    </location>
</feature>
<feature type="coiled-coil region" evidence="1">
    <location>
        <begin position="1232"/>
        <end position="1259"/>
    </location>
</feature>
<feature type="compositionally biased region" description="Polar residues" evidence="2">
    <location>
        <begin position="918"/>
        <end position="928"/>
    </location>
</feature>
<feature type="compositionally biased region" description="Basic and acidic residues" evidence="2">
    <location>
        <begin position="897"/>
        <end position="916"/>
    </location>
</feature>
<feature type="domain" description="Dystrophin-1-like spectrin repeat" evidence="3">
    <location>
        <begin position="1376"/>
        <end position="1445"/>
    </location>
</feature>
<dbReference type="Pfam" id="PF23729">
    <property type="entry name" value="Spectrin_Dys-1"/>
    <property type="match status" value="1"/>
</dbReference>
<evidence type="ECO:0000313" key="5">
    <source>
        <dbReference type="Proteomes" id="UP000050761"/>
    </source>
</evidence>
<dbReference type="EMBL" id="UZAH01025277">
    <property type="protein sequence ID" value="VDO60204.1"/>
    <property type="molecule type" value="Genomic_DNA"/>
</dbReference>
<feature type="coiled-coil region" evidence="1">
    <location>
        <begin position="435"/>
        <end position="469"/>
    </location>
</feature>
<feature type="compositionally biased region" description="Basic and acidic residues" evidence="2">
    <location>
        <begin position="849"/>
        <end position="883"/>
    </location>
</feature>
<protein>
    <submittedName>
        <fullName evidence="6">Nesprin-1</fullName>
    </submittedName>
</protein>
<keyword evidence="1" id="KW-0175">Coiled coil</keyword>
<feature type="region of interest" description="Disordered" evidence="2">
    <location>
        <begin position="827"/>
        <end position="928"/>
    </location>
</feature>
<feature type="region of interest" description="Disordered" evidence="2">
    <location>
        <begin position="1337"/>
        <end position="1360"/>
    </location>
</feature>
<feature type="compositionally biased region" description="Polar residues" evidence="2">
    <location>
        <begin position="787"/>
        <end position="810"/>
    </location>
</feature>
<sequence length="1448" mass="162946">MNVLTGHDDTDEESLVAKGIEQWIEGCDKVLTELSRLPKEERVKRLSKLQQQLQTQDNNLSFIEKDPLKKAILKKGLDIVRKRMSGIVETPSTSSSASKTEEELNTELEGAWCTVGDVEALDKEVERAERVVELARTNSMSSDIVEKAETRKAEMVERRRATITALEKMKAAEEGLQSIATAVEATSSSDISLKDAIAQLQQSRERLASYETLKKEADRAAERMLGLDDNVPQEMIPCILCPSDVIQVQTATRSRIKELTERWHELENAIEDHLNCARKEQRRSVQKSISNEERLLEQLEKRLADSERASDAEECCEHLDNLETLLEKVSTSLELDEEVPSMDESSGDVSALDVPDEYKELAKEFSNWSTTLKEIGDWLQEGERSCNERFNDQFAHAENAFAELSQKFAEFKHPKAFAEKLERTAHLLGDIENALDDMTGEARHLVKKLITLEEDVHSLEKGKEQLIQEGIFDKESAAPYSEKIRLCKKKTKELGLRAEDAVERLEDCVEMYGKLLKESEEVEEFLDHLEDRLEKYAQEDKTNDEEVVNELVSDWNRHESSLKSLEELERLLRENAVKEMNNDEETLLMQVDELHDYLVNELDKVKDKEPEEIDLLKSSFDKAKESLNFDTAPVSNVLQWEKRLQAVDDFLTESRTALDDVIDKGRSLANSGRMELDTHRAIEKLDDIVDIADQLEMELEAQRTVLDPLLAQAEAVDKDREAAEAVVDALAARNLTDPAIAKATRQDLADRDAQFSTLSQRAAVIHAALPGNDKLSRLEAQLMESHATPSRSLANATPIRTSPDRTSMSSMGPLAMEVGNVTDAYTTEEEMKEDQSEGDANVTTADAAPSEKEAPKEEPEKPEKSKKEPSPKEKLSEETPLGKEDEEGPSAKIRKIIKPEESTEKPAADSPERAVEEQTVSVDFTQPTTFTMDIVDSNGDEEAARAVTPPPYEMEQVYTNLDQIEEALANDERYPMEGVEDFEERYTKMSYELDDALQKVDEHQMTLDVLEVAHTQERIEGLKKDLEARKEKAAIGKQEWTKLKNVLFEAEKGVAMGDKAMDRFSGRQPSPRLEELEERQQAVEEAQLKQDLENLQFWFDETATELDVDFNPYDLKAIEEAINVATSKNSQIAEKKQALVALESAKERLIAQASVDPAAKHEVRRGVSEVAKRIADLRSDLVDRLQSLSQLKRECESFWKLVDGMARRSADLQRRCQAINDAVIFTPSPDHVMACRNDAATLKNDVARIKERVQRANADHVKLGGKSEKKIVTVLTSCNTAISYAAALSEPFPSTDDSLQESSYSQGTVVDVNREGAITQASTAEMVEDDEGMLSEEETIEPEYQGTLESATGSSKDDDDRAVGMPRLHPRDAANWQSLTQLRHWLNELERDASLTVDLCDRVAIRDMINTVQGIMDHIRMKIMDVVGIQDVSAADAVKHKARELVCS</sequence>
<dbReference type="WBParaSite" id="HPBE_0000414501-mRNA-1">
    <property type="protein sequence ID" value="HPBE_0000414501-mRNA-1"/>
    <property type="gene ID" value="HPBE_0000414501"/>
</dbReference>
<reference evidence="6" key="2">
    <citation type="submission" date="2019-09" db="UniProtKB">
        <authorList>
            <consortium name="WormBaseParasite"/>
        </authorList>
    </citation>
    <scope>IDENTIFICATION</scope>
</reference>
<evidence type="ECO:0000256" key="2">
    <source>
        <dbReference type="SAM" id="MobiDB-lite"/>
    </source>
</evidence>
<dbReference type="SUPFAM" id="SSF46966">
    <property type="entry name" value="Spectrin repeat"/>
    <property type="match status" value="1"/>
</dbReference>
<organism evidence="4">
    <name type="scientific">Heligmosomoides polygyrus</name>
    <name type="common">Parasitic roundworm</name>
    <dbReference type="NCBI Taxonomy" id="6339"/>
    <lineage>
        <taxon>Eukaryota</taxon>
        <taxon>Metazoa</taxon>
        <taxon>Ecdysozoa</taxon>
        <taxon>Nematoda</taxon>
        <taxon>Chromadorea</taxon>
        <taxon>Rhabditida</taxon>
        <taxon>Rhabditina</taxon>
        <taxon>Rhabditomorpha</taxon>
        <taxon>Strongyloidea</taxon>
        <taxon>Heligmosomidae</taxon>
        <taxon>Heligmosomoides</taxon>
    </lineage>
</organism>
<feature type="coiled-coil region" evidence="1">
    <location>
        <begin position="979"/>
        <end position="1032"/>
    </location>
</feature>
<feature type="coiled-coil region" evidence="1">
    <location>
        <begin position="519"/>
        <end position="546"/>
    </location>
</feature>
<feature type="coiled-coil region" evidence="1">
    <location>
        <begin position="39"/>
        <end position="66"/>
    </location>
</feature>
<name>A0A3P7XNV5_HELPZ</name>
<accession>A0A3P7XNV5</accession>
<evidence type="ECO:0000313" key="4">
    <source>
        <dbReference type="EMBL" id="VDO60204.1"/>
    </source>
</evidence>
<evidence type="ECO:0000259" key="3">
    <source>
        <dbReference type="Pfam" id="PF23729"/>
    </source>
</evidence>
<dbReference type="Gene3D" id="1.20.58.60">
    <property type="match status" value="1"/>
</dbReference>
<dbReference type="InterPro" id="IPR056503">
    <property type="entry name" value="Spectrin_Dys-1"/>
</dbReference>
<dbReference type="Proteomes" id="UP000050761">
    <property type="component" value="Unassembled WGS sequence"/>
</dbReference>
<evidence type="ECO:0000313" key="6">
    <source>
        <dbReference type="WBParaSite" id="HPBE_0000414501-mRNA-1"/>
    </source>
</evidence>
<gene>
    <name evidence="4" type="ORF">HPBE_LOCUS4146</name>
</gene>
<dbReference type="OrthoDB" id="10057795at2759"/>
<feature type="coiled-coil region" evidence="1">
    <location>
        <begin position="282"/>
        <end position="316"/>
    </location>
</feature>
<keyword evidence="5" id="KW-1185">Reference proteome</keyword>
<evidence type="ECO:0000256" key="1">
    <source>
        <dbReference type="SAM" id="Coils"/>
    </source>
</evidence>
<proteinExistence type="predicted"/>
<reference evidence="4 5" key="1">
    <citation type="submission" date="2018-11" db="EMBL/GenBank/DDBJ databases">
        <authorList>
            <consortium name="Pathogen Informatics"/>
        </authorList>
    </citation>
    <scope>NUCLEOTIDE SEQUENCE [LARGE SCALE GENOMIC DNA]</scope>
</reference>